<dbReference type="Gramene" id="Os06t0271900-01">
    <property type="protein sequence ID" value="Os06t0271900-01"/>
    <property type="gene ID" value="Os06g0271900"/>
</dbReference>
<gene>
    <name evidence="1" type="ordered locus">Os06g0271900</name>
</gene>
<dbReference type="Proteomes" id="UP000000763">
    <property type="component" value="Chromosome 6"/>
</dbReference>
<dbReference type="EMBL" id="AP008212">
    <property type="protein sequence ID" value="BAF19278.1"/>
    <property type="molecule type" value="Genomic_DNA"/>
</dbReference>
<sequence>MPGSSRAVTRCRWRLHETPTHWQNGVPAVQLPARMLSGSEKCTFKARSAARSVSLPLLLLRPREEAEATMDRAINSATEIHTGNPIAMSGCV</sequence>
<dbReference type="KEGG" id="dosa:Os06g0271900"/>
<evidence type="ECO:0000313" key="1">
    <source>
        <dbReference type="EMBL" id="BAF19278.1"/>
    </source>
</evidence>
<proteinExistence type="predicted"/>
<accession>A0A0P0WVB0</accession>
<reference evidence="1 2" key="1">
    <citation type="journal article" date="2005" name="Nature">
        <title>The map-based sequence of the rice genome.</title>
        <authorList>
            <consortium name="International rice genome sequencing project (IRGSP)"/>
            <person name="Matsumoto T."/>
            <person name="Wu J."/>
            <person name="Kanamori H."/>
            <person name="Katayose Y."/>
            <person name="Fujisawa M."/>
            <person name="Namiki N."/>
            <person name="Mizuno H."/>
            <person name="Yamamoto K."/>
            <person name="Antonio B.A."/>
            <person name="Baba T."/>
            <person name="Sakata K."/>
            <person name="Nagamura Y."/>
            <person name="Aoki H."/>
            <person name="Arikawa K."/>
            <person name="Arita K."/>
            <person name="Bito T."/>
            <person name="Chiden Y."/>
            <person name="Fujitsuka N."/>
            <person name="Fukunaka R."/>
            <person name="Hamada M."/>
            <person name="Harada C."/>
            <person name="Hayashi A."/>
            <person name="Hijishita S."/>
            <person name="Honda M."/>
            <person name="Hosokawa S."/>
            <person name="Ichikawa Y."/>
            <person name="Idonuma A."/>
            <person name="Iijima M."/>
            <person name="Ikeda M."/>
            <person name="Ikeno M."/>
            <person name="Ito K."/>
            <person name="Ito S."/>
            <person name="Ito T."/>
            <person name="Ito Y."/>
            <person name="Ito Y."/>
            <person name="Iwabuchi A."/>
            <person name="Kamiya K."/>
            <person name="Karasawa W."/>
            <person name="Kurita K."/>
            <person name="Katagiri S."/>
            <person name="Kikuta A."/>
            <person name="Kobayashi H."/>
            <person name="Kobayashi N."/>
            <person name="Machita K."/>
            <person name="Maehara T."/>
            <person name="Masukawa M."/>
            <person name="Mizubayashi T."/>
            <person name="Mukai Y."/>
            <person name="Nagasaki H."/>
            <person name="Nagata Y."/>
            <person name="Naito S."/>
            <person name="Nakashima M."/>
            <person name="Nakama Y."/>
            <person name="Nakamichi Y."/>
            <person name="Nakamura M."/>
            <person name="Meguro A."/>
            <person name="Negishi M."/>
            <person name="Ohta I."/>
            <person name="Ohta T."/>
            <person name="Okamoto M."/>
            <person name="Ono N."/>
            <person name="Saji S."/>
            <person name="Sakaguchi M."/>
            <person name="Sakai K."/>
            <person name="Shibata M."/>
            <person name="Shimokawa T."/>
            <person name="Song J."/>
            <person name="Takazaki Y."/>
            <person name="Terasawa K."/>
            <person name="Tsugane M."/>
            <person name="Tsuji K."/>
            <person name="Ueda S."/>
            <person name="Waki K."/>
            <person name="Yamagata H."/>
            <person name="Yamamoto M."/>
            <person name="Yamamoto S."/>
            <person name="Yamane H."/>
            <person name="Yoshiki S."/>
            <person name="Yoshihara R."/>
            <person name="Yukawa K."/>
            <person name="Zhong H."/>
            <person name="Yano M."/>
            <person name="Yuan Q."/>
            <person name="Ouyang S."/>
            <person name="Liu J."/>
            <person name="Jones K.M."/>
            <person name="Gansberger K."/>
            <person name="Moffat K."/>
            <person name="Hill J."/>
            <person name="Bera J."/>
            <person name="Fadrosh D."/>
            <person name="Jin S."/>
            <person name="Johri S."/>
            <person name="Kim M."/>
            <person name="Overton L."/>
            <person name="Reardon M."/>
            <person name="Tsitrin T."/>
            <person name="Vuong H."/>
            <person name="Weaver B."/>
            <person name="Ciecko A."/>
            <person name="Tallon L."/>
            <person name="Jackson J."/>
            <person name="Pai G."/>
            <person name="Aken S.V."/>
            <person name="Utterback T."/>
            <person name="Reidmuller S."/>
            <person name="Feldblyum T."/>
            <person name="Hsiao J."/>
            <person name="Zismann V."/>
            <person name="Iobst S."/>
            <person name="de Vazeille A.R."/>
            <person name="Buell C.R."/>
            <person name="Ying K."/>
            <person name="Li Y."/>
            <person name="Lu T."/>
            <person name="Huang Y."/>
            <person name="Zhao Q."/>
            <person name="Feng Q."/>
            <person name="Zhang L."/>
            <person name="Zhu J."/>
            <person name="Weng Q."/>
            <person name="Mu J."/>
            <person name="Lu Y."/>
            <person name="Fan D."/>
            <person name="Liu Y."/>
            <person name="Guan J."/>
            <person name="Zhang Y."/>
            <person name="Yu S."/>
            <person name="Liu X."/>
            <person name="Zhang Y."/>
            <person name="Hong G."/>
            <person name="Han B."/>
            <person name="Choisne N."/>
            <person name="Demange N."/>
            <person name="Orjeda G."/>
            <person name="Samain S."/>
            <person name="Cattolico L."/>
            <person name="Pelletier E."/>
            <person name="Couloux A."/>
            <person name="Segurens B."/>
            <person name="Wincker P."/>
            <person name="D'Hont A."/>
            <person name="Scarpelli C."/>
            <person name="Weissenbach J."/>
            <person name="Salanoubat M."/>
            <person name="Quetier F."/>
            <person name="Yu Y."/>
            <person name="Kim H.R."/>
            <person name="Rambo T."/>
            <person name="Currie J."/>
            <person name="Collura K."/>
            <person name="Luo M."/>
            <person name="Yang T."/>
            <person name="Ammiraju J.S.S."/>
            <person name="Engler F."/>
            <person name="Soderlund C."/>
            <person name="Wing R.A."/>
            <person name="Palmer L.E."/>
            <person name="de la Bastide M."/>
            <person name="Spiegel L."/>
            <person name="Nascimento L."/>
            <person name="Zutavern T."/>
            <person name="O'Shaughnessy A."/>
            <person name="Dike S."/>
            <person name="Dedhia N."/>
            <person name="Preston R."/>
            <person name="Balija V."/>
            <person name="McCombie W.R."/>
            <person name="Chow T."/>
            <person name="Chen H."/>
            <person name="Chung M."/>
            <person name="Chen C."/>
            <person name="Shaw J."/>
            <person name="Wu H."/>
            <person name="Hsiao K."/>
            <person name="Chao Y."/>
            <person name="Chu M."/>
            <person name="Cheng C."/>
            <person name="Hour A."/>
            <person name="Lee P."/>
            <person name="Lin S."/>
            <person name="Lin Y."/>
            <person name="Liou J."/>
            <person name="Liu S."/>
            <person name="Hsing Y."/>
            <person name="Raghuvanshi S."/>
            <person name="Mohanty A."/>
            <person name="Bharti A.K."/>
            <person name="Gaur A."/>
            <person name="Gupta V."/>
            <person name="Kumar D."/>
            <person name="Ravi V."/>
            <person name="Vij S."/>
            <person name="Kapur A."/>
            <person name="Khurana P."/>
            <person name="Khurana P."/>
            <person name="Khurana J.P."/>
            <person name="Tyagi A.K."/>
            <person name="Gaikwad K."/>
            <person name="Singh A."/>
            <person name="Dalal V."/>
            <person name="Srivastava S."/>
            <person name="Dixit A."/>
            <person name="Pal A.K."/>
            <person name="Ghazi I.A."/>
            <person name="Yadav M."/>
            <person name="Pandit A."/>
            <person name="Bhargava A."/>
            <person name="Sureshbabu K."/>
            <person name="Batra K."/>
            <person name="Sharma T.R."/>
            <person name="Mohapatra T."/>
            <person name="Singh N.K."/>
            <person name="Messing J."/>
            <person name="Nelson A.B."/>
            <person name="Fuks G."/>
            <person name="Kavchok S."/>
            <person name="Keizer G."/>
            <person name="Linton E."/>
            <person name="Llaca V."/>
            <person name="Song R."/>
            <person name="Tanyolac B."/>
            <person name="Young S."/>
            <person name="Ho-Il K."/>
            <person name="Hahn J.H."/>
            <person name="Sangsakoo G."/>
            <person name="Vanavichit A."/>
            <person name="de Mattos Luiz.A.T."/>
            <person name="Zimmer P.D."/>
            <person name="Malone G."/>
            <person name="Dellagostin O."/>
            <person name="de Oliveira A.C."/>
            <person name="Bevan M."/>
            <person name="Bancroft I."/>
            <person name="Minx P."/>
            <person name="Cordum H."/>
            <person name="Wilson R."/>
            <person name="Cheng Z."/>
            <person name="Jin W."/>
            <person name="Jiang J."/>
            <person name="Leong S.A."/>
            <person name="Iwama H."/>
            <person name="Gojobori T."/>
            <person name="Itoh T."/>
            <person name="Niimura Y."/>
            <person name="Fujii Y."/>
            <person name="Habara T."/>
            <person name="Sakai H."/>
            <person name="Sato Y."/>
            <person name="Wilson G."/>
            <person name="Kumar K."/>
            <person name="McCouch S."/>
            <person name="Juretic N."/>
            <person name="Hoen D."/>
            <person name="Wright S."/>
            <person name="Bruskiewich R."/>
            <person name="Bureau T."/>
            <person name="Miyao A."/>
            <person name="Hirochika H."/>
            <person name="Nishikawa T."/>
            <person name="Kadowaki K."/>
            <person name="Sugiura M."/>
            <person name="Burr B."/>
            <person name="Sasaki T."/>
        </authorList>
    </citation>
    <scope>NUCLEOTIDE SEQUENCE [LARGE SCALE GENOMIC DNA]</scope>
    <source>
        <strain evidence="2">cv. Nipponbare</strain>
    </source>
</reference>
<name>A0A0P0WVB0_ORYSJ</name>
<evidence type="ECO:0000313" key="2">
    <source>
        <dbReference type="Proteomes" id="UP000000763"/>
    </source>
</evidence>
<organism evidence="1 2">
    <name type="scientific">Oryza sativa subsp. japonica</name>
    <name type="common">Rice</name>
    <dbReference type="NCBI Taxonomy" id="39947"/>
    <lineage>
        <taxon>Eukaryota</taxon>
        <taxon>Viridiplantae</taxon>
        <taxon>Streptophyta</taxon>
        <taxon>Embryophyta</taxon>
        <taxon>Tracheophyta</taxon>
        <taxon>Spermatophyta</taxon>
        <taxon>Magnoliopsida</taxon>
        <taxon>Liliopsida</taxon>
        <taxon>Poales</taxon>
        <taxon>Poaceae</taxon>
        <taxon>BOP clade</taxon>
        <taxon>Oryzoideae</taxon>
        <taxon>Oryzeae</taxon>
        <taxon>Oryzinae</taxon>
        <taxon>Oryza</taxon>
        <taxon>Oryza sativa</taxon>
    </lineage>
</organism>
<reference evidence="2" key="2">
    <citation type="journal article" date="2008" name="Nucleic Acids Res.">
        <title>The rice annotation project database (RAP-DB): 2008 update.</title>
        <authorList>
            <consortium name="The rice annotation project (RAP)"/>
        </authorList>
    </citation>
    <scope>GENOME REANNOTATION</scope>
    <source>
        <strain evidence="2">cv. Nipponbare</strain>
    </source>
</reference>
<dbReference type="AlphaFoldDB" id="A0A0P0WVB0"/>
<protein>
    <submittedName>
        <fullName evidence="1">Os06g0271900 protein</fullName>
    </submittedName>
</protein>